<dbReference type="InterPro" id="IPR011050">
    <property type="entry name" value="Pectin_lyase_fold/virulence"/>
</dbReference>
<accession>A0A8E7B1Z3</accession>
<dbReference type="InterPro" id="IPR012334">
    <property type="entry name" value="Pectin_lyas_fold"/>
</dbReference>
<dbReference type="RefSeq" id="WP_214419755.1">
    <property type="nucleotide sequence ID" value="NZ_CP075546.1"/>
</dbReference>
<dbReference type="GeneID" id="65098902"/>
<dbReference type="Gene3D" id="2.160.20.10">
    <property type="entry name" value="Single-stranded right-handed beta-helix, Pectin lyase-like"/>
    <property type="match status" value="1"/>
</dbReference>
<proteinExistence type="predicted"/>
<dbReference type="InterPro" id="IPR013783">
    <property type="entry name" value="Ig-like_fold"/>
</dbReference>
<dbReference type="AlphaFoldDB" id="A0A8E7B1Z3"/>
<dbReference type="KEGG" id="mrtj:KHC33_16920"/>
<dbReference type="InterPro" id="IPR006626">
    <property type="entry name" value="PbH1"/>
</dbReference>
<evidence type="ECO:0000313" key="2">
    <source>
        <dbReference type="EMBL" id="QVV88952.1"/>
    </source>
</evidence>
<dbReference type="Proteomes" id="UP000680656">
    <property type="component" value="Chromosome"/>
</dbReference>
<dbReference type="SMART" id="SM00710">
    <property type="entry name" value="PbH1"/>
    <property type="match status" value="3"/>
</dbReference>
<evidence type="ECO:0000259" key="1">
    <source>
        <dbReference type="Pfam" id="PF05048"/>
    </source>
</evidence>
<dbReference type="InterPro" id="IPR007742">
    <property type="entry name" value="NosD_dom"/>
</dbReference>
<reference evidence="2 3" key="1">
    <citation type="submission" date="2021-05" db="EMBL/GenBank/DDBJ databases">
        <title>A novel Methanospirillum isolate from a pyrite-forming mixed culture.</title>
        <authorList>
            <person name="Bunk B."/>
            <person name="Sproer C."/>
            <person name="Spring S."/>
            <person name="Pester M."/>
        </authorList>
    </citation>
    <scope>NUCLEOTIDE SEQUENCE [LARGE SCALE GENOMIC DNA]</scope>
    <source>
        <strain evidence="2 3">J.3.6.1-F.2.7.3</strain>
    </source>
</reference>
<organism evidence="2 3">
    <name type="scientific">Methanospirillum purgamenti</name>
    <dbReference type="NCBI Taxonomy" id="2834276"/>
    <lineage>
        <taxon>Archaea</taxon>
        <taxon>Methanobacteriati</taxon>
        <taxon>Methanobacteriota</taxon>
        <taxon>Stenosarchaea group</taxon>
        <taxon>Methanomicrobia</taxon>
        <taxon>Methanomicrobiales</taxon>
        <taxon>Methanospirillaceae</taxon>
        <taxon>Methanospirillum</taxon>
    </lineage>
</organism>
<sequence>MIRKTFFTLCFALLFIIQPCFGIPIQFPPNDGPYTGDYVLISEPGRYTLEHNITHTYPVGVIITSSSVILDGQEFQIKPASTGGPSVGIWVSLLDAKGEPVTGVRIQNITILDEVSGIYLEGTDSSEFPWGSDRTSDEKMKNAQEFGRDIKTSGVTITGSRIGMVSKDLAALSIWQSEIRNNEIGLQIIGGIPDIRDVIISDNSGIGLHLQKTSGGDITGCRIEGNHGPGILLDQTTGVHIWNNILDNLVNIKNNESEGTTLFHPLLNQTNIIKGDLTGGNLWAMGGIPVYVSHKITDVDHNGIGDIPYTEAGLIDQYTLVPSGTGYSPPETDAEPVEQVPVTHTPVPVSTPLSIITGIHAIIIGNTIPSEMQTKTSYPVTITIFNDGSDDWLDMHAVGIKATDQAATSGPEWLVVPSIVKSKQSYTFNFELMSPSTPGTYELSYQAARGGQGVSVTFGRPYKKVITVK</sequence>
<dbReference type="Pfam" id="PF05048">
    <property type="entry name" value="NosD"/>
    <property type="match status" value="1"/>
</dbReference>
<feature type="domain" description="Periplasmic copper-binding protein NosD beta helix" evidence="1">
    <location>
        <begin position="73"/>
        <end position="284"/>
    </location>
</feature>
<keyword evidence="3" id="KW-1185">Reference proteome</keyword>
<name>A0A8E7B1Z3_9EURY</name>
<dbReference type="EMBL" id="CP075546">
    <property type="protein sequence ID" value="QVV88952.1"/>
    <property type="molecule type" value="Genomic_DNA"/>
</dbReference>
<protein>
    <submittedName>
        <fullName evidence="2">Right-handed parallel beta-helix repeat-containing protein</fullName>
    </submittedName>
</protein>
<evidence type="ECO:0000313" key="3">
    <source>
        <dbReference type="Proteomes" id="UP000680656"/>
    </source>
</evidence>
<dbReference type="SUPFAM" id="SSF51126">
    <property type="entry name" value="Pectin lyase-like"/>
    <property type="match status" value="1"/>
</dbReference>
<gene>
    <name evidence="2" type="ORF">KHC33_16920</name>
</gene>
<dbReference type="Gene3D" id="2.60.40.10">
    <property type="entry name" value="Immunoglobulins"/>
    <property type="match status" value="1"/>
</dbReference>